<dbReference type="SUPFAM" id="SSF46785">
    <property type="entry name" value="Winged helix' DNA-binding domain"/>
    <property type="match status" value="1"/>
</dbReference>
<dbReference type="EMBL" id="JACRWE010000008">
    <property type="protein sequence ID" value="MBC5997873.1"/>
    <property type="molecule type" value="Genomic_DNA"/>
</dbReference>
<keyword evidence="1" id="KW-0805">Transcription regulation</keyword>
<protein>
    <submittedName>
        <fullName evidence="5">MarR family transcriptional regulator</fullName>
    </submittedName>
</protein>
<comment type="caution">
    <text evidence="5">The sequence shown here is derived from an EMBL/GenBank/DDBJ whole genome shotgun (WGS) entry which is preliminary data.</text>
</comment>
<dbReference type="Pfam" id="PF01047">
    <property type="entry name" value="MarR"/>
    <property type="match status" value="1"/>
</dbReference>
<dbReference type="InterPro" id="IPR011991">
    <property type="entry name" value="ArsR-like_HTH"/>
</dbReference>
<dbReference type="SMART" id="SM00347">
    <property type="entry name" value="HTH_MARR"/>
    <property type="match status" value="1"/>
</dbReference>
<dbReference type="InterPro" id="IPR036390">
    <property type="entry name" value="WH_DNA-bd_sf"/>
</dbReference>
<dbReference type="InterPro" id="IPR000835">
    <property type="entry name" value="HTH_MarR-typ"/>
</dbReference>
<proteinExistence type="predicted"/>
<evidence type="ECO:0000256" key="2">
    <source>
        <dbReference type="ARBA" id="ARBA00023125"/>
    </source>
</evidence>
<sequence length="145" mass="17058">MNEIKCNSNRHIGKYISLLHRKGSIFINRELSNYGIGSGQFMFLLELYIQDGRNQEELSERLKIDKGTTARALKKLEEQGFITRLKDECDKRSNKIYLTQKAKDVQENVYDILDEWNKKLRESLSKEEEDIVEKLLMKVCNNINL</sequence>
<name>A0ABR7JSI2_9FIRM</name>
<keyword evidence="3" id="KW-0804">Transcription</keyword>
<evidence type="ECO:0000256" key="1">
    <source>
        <dbReference type="ARBA" id="ARBA00023015"/>
    </source>
</evidence>
<dbReference type="PROSITE" id="PS50995">
    <property type="entry name" value="HTH_MARR_2"/>
    <property type="match status" value="1"/>
</dbReference>
<keyword evidence="2" id="KW-0238">DNA-binding</keyword>
<feature type="domain" description="HTH marR-type" evidence="4">
    <location>
        <begin position="9"/>
        <end position="141"/>
    </location>
</feature>
<dbReference type="Gene3D" id="1.10.10.10">
    <property type="entry name" value="Winged helix-like DNA-binding domain superfamily/Winged helix DNA-binding domain"/>
    <property type="match status" value="1"/>
</dbReference>
<evidence type="ECO:0000259" key="4">
    <source>
        <dbReference type="PROSITE" id="PS50995"/>
    </source>
</evidence>
<keyword evidence="6" id="KW-1185">Reference proteome</keyword>
<dbReference type="Proteomes" id="UP000609849">
    <property type="component" value="Unassembled WGS sequence"/>
</dbReference>
<dbReference type="PRINTS" id="PR00598">
    <property type="entry name" value="HTHMARR"/>
</dbReference>
<evidence type="ECO:0000313" key="5">
    <source>
        <dbReference type="EMBL" id="MBC5997873.1"/>
    </source>
</evidence>
<dbReference type="PANTHER" id="PTHR42756:SF2">
    <property type="entry name" value="MARR FAMILY REGULATORY PROTEIN"/>
    <property type="match status" value="1"/>
</dbReference>
<dbReference type="RefSeq" id="WP_153972563.1">
    <property type="nucleotide sequence ID" value="NZ_JACRWE010000008.1"/>
</dbReference>
<organism evidence="5 6">
    <name type="scientific">Romboutsia faecis</name>
    <dbReference type="NCBI Taxonomy" id="2764597"/>
    <lineage>
        <taxon>Bacteria</taxon>
        <taxon>Bacillati</taxon>
        <taxon>Bacillota</taxon>
        <taxon>Clostridia</taxon>
        <taxon>Peptostreptococcales</taxon>
        <taxon>Peptostreptococcaceae</taxon>
        <taxon>Romboutsia</taxon>
    </lineage>
</organism>
<dbReference type="InterPro" id="IPR023187">
    <property type="entry name" value="Tscrpt_reg_MarR-type_CS"/>
</dbReference>
<dbReference type="PROSITE" id="PS01117">
    <property type="entry name" value="HTH_MARR_1"/>
    <property type="match status" value="1"/>
</dbReference>
<evidence type="ECO:0000256" key="3">
    <source>
        <dbReference type="ARBA" id="ARBA00023163"/>
    </source>
</evidence>
<dbReference type="CDD" id="cd00090">
    <property type="entry name" value="HTH_ARSR"/>
    <property type="match status" value="1"/>
</dbReference>
<dbReference type="InterPro" id="IPR036388">
    <property type="entry name" value="WH-like_DNA-bd_sf"/>
</dbReference>
<accession>A0ABR7JSI2</accession>
<evidence type="ECO:0000313" key="6">
    <source>
        <dbReference type="Proteomes" id="UP000609849"/>
    </source>
</evidence>
<dbReference type="PANTHER" id="PTHR42756">
    <property type="entry name" value="TRANSCRIPTIONAL REGULATOR, MARR"/>
    <property type="match status" value="1"/>
</dbReference>
<gene>
    <name evidence="5" type="ORF">H8923_14010</name>
</gene>
<reference evidence="5 6" key="1">
    <citation type="submission" date="2020-08" db="EMBL/GenBank/DDBJ databases">
        <authorList>
            <person name="Liu C."/>
            <person name="Sun Q."/>
        </authorList>
    </citation>
    <scope>NUCLEOTIDE SEQUENCE [LARGE SCALE GENOMIC DNA]</scope>
    <source>
        <strain evidence="5 6">NSJ-18</strain>
    </source>
</reference>